<dbReference type="EMBL" id="JBJUIK010000010">
    <property type="protein sequence ID" value="KAL3516725.1"/>
    <property type="molecule type" value="Genomic_DNA"/>
</dbReference>
<organism evidence="1 2">
    <name type="scientific">Cinchona calisaya</name>
    <dbReference type="NCBI Taxonomy" id="153742"/>
    <lineage>
        <taxon>Eukaryota</taxon>
        <taxon>Viridiplantae</taxon>
        <taxon>Streptophyta</taxon>
        <taxon>Embryophyta</taxon>
        <taxon>Tracheophyta</taxon>
        <taxon>Spermatophyta</taxon>
        <taxon>Magnoliopsida</taxon>
        <taxon>eudicotyledons</taxon>
        <taxon>Gunneridae</taxon>
        <taxon>Pentapetalae</taxon>
        <taxon>asterids</taxon>
        <taxon>lamiids</taxon>
        <taxon>Gentianales</taxon>
        <taxon>Rubiaceae</taxon>
        <taxon>Cinchonoideae</taxon>
        <taxon>Cinchoneae</taxon>
        <taxon>Cinchona</taxon>
    </lineage>
</organism>
<accession>A0ABD2ZB72</accession>
<reference evidence="1 2" key="1">
    <citation type="submission" date="2024-11" db="EMBL/GenBank/DDBJ databases">
        <title>A near-complete genome assembly of Cinchona calisaya.</title>
        <authorList>
            <person name="Lian D.C."/>
            <person name="Zhao X.W."/>
            <person name="Wei L."/>
        </authorList>
    </citation>
    <scope>NUCLEOTIDE SEQUENCE [LARGE SCALE GENOMIC DNA]</scope>
    <source>
        <tissue evidence="1">Nenye</tissue>
    </source>
</reference>
<sequence>MREPWELLDNDNLDQRVRDILQRTMGEVNKPRERIGRLDFLIDRAHSTLGARDQRSKKYDMGLREGLR</sequence>
<gene>
    <name evidence="1" type="ORF">ACH5RR_023627</name>
</gene>
<proteinExistence type="predicted"/>
<evidence type="ECO:0000313" key="1">
    <source>
        <dbReference type="EMBL" id="KAL3516725.1"/>
    </source>
</evidence>
<dbReference type="AlphaFoldDB" id="A0ABD2ZB72"/>
<protein>
    <submittedName>
        <fullName evidence="1">Uncharacterized protein</fullName>
    </submittedName>
</protein>
<dbReference type="Proteomes" id="UP001630127">
    <property type="component" value="Unassembled WGS sequence"/>
</dbReference>
<name>A0ABD2ZB72_9GENT</name>
<evidence type="ECO:0000313" key="2">
    <source>
        <dbReference type="Proteomes" id="UP001630127"/>
    </source>
</evidence>
<comment type="caution">
    <text evidence="1">The sequence shown here is derived from an EMBL/GenBank/DDBJ whole genome shotgun (WGS) entry which is preliminary data.</text>
</comment>
<keyword evidence="2" id="KW-1185">Reference proteome</keyword>